<keyword evidence="3" id="KW-1185">Reference proteome</keyword>
<evidence type="ECO:0000313" key="2">
    <source>
        <dbReference type="EMBL" id="MBB5781071.1"/>
    </source>
</evidence>
<dbReference type="EMBL" id="JACHMB010000001">
    <property type="protein sequence ID" value="MBB5781071.1"/>
    <property type="molecule type" value="Genomic_DNA"/>
</dbReference>
<name>A0A7W9GCE4_9ACTN</name>
<dbReference type="AlphaFoldDB" id="A0A7W9GCE4"/>
<comment type="caution">
    <text evidence="2">The sequence shown here is derived from an EMBL/GenBank/DDBJ whole genome shotgun (WGS) entry which is preliminary data.</text>
</comment>
<dbReference type="Proteomes" id="UP000579153">
    <property type="component" value="Unassembled WGS sequence"/>
</dbReference>
<proteinExistence type="predicted"/>
<evidence type="ECO:0000256" key="1">
    <source>
        <dbReference type="SAM" id="MobiDB-lite"/>
    </source>
</evidence>
<gene>
    <name evidence="2" type="ORF">HD596_007827</name>
</gene>
<feature type="compositionally biased region" description="Basic and acidic residues" evidence="1">
    <location>
        <begin position="95"/>
        <end position="112"/>
    </location>
</feature>
<organism evidence="2 3">
    <name type="scientific">Nonomuraea jabiensis</name>
    <dbReference type="NCBI Taxonomy" id="882448"/>
    <lineage>
        <taxon>Bacteria</taxon>
        <taxon>Bacillati</taxon>
        <taxon>Actinomycetota</taxon>
        <taxon>Actinomycetes</taxon>
        <taxon>Streptosporangiales</taxon>
        <taxon>Streptosporangiaceae</taxon>
        <taxon>Nonomuraea</taxon>
    </lineage>
</organism>
<accession>A0A7W9GCE4</accession>
<sequence length="156" mass="16582">MSVRTWRVTRVEEGPDAWAFLYDPVDGDGGTFAFGIPKDAFENRMAEHGLESLDEVIEALLYEPLLSWMHAGGDPRRAGQAGRGRGLGTGPAAAADRRLPAEVRPGHHESARGRIRPVGPSGGRSGAENAVLSAAVDQLQARVNQPNDDVATTASD</sequence>
<feature type="region of interest" description="Disordered" evidence="1">
    <location>
        <begin position="72"/>
        <end position="130"/>
    </location>
</feature>
<dbReference type="RefSeq" id="WP_185074430.1">
    <property type="nucleotide sequence ID" value="NZ_JACHMB010000001.1"/>
</dbReference>
<evidence type="ECO:0000313" key="3">
    <source>
        <dbReference type="Proteomes" id="UP000579153"/>
    </source>
</evidence>
<reference evidence="2 3" key="1">
    <citation type="submission" date="2020-08" db="EMBL/GenBank/DDBJ databases">
        <title>Sequencing the genomes of 1000 actinobacteria strains.</title>
        <authorList>
            <person name="Klenk H.-P."/>
        </authorList>
    </citation>
    <scope>NUCLEOTIDE SEQUENCE [LARGE SCALE GENOMIC DNA]</scope>
    <source>
        <strain evidence="2 3">DSM 45507</strain>
    </source>
</reference>
<protein>
    <submittedName>
        <fullName evidence="2">Uncharacterized protein</fullName>
    </submittedName>
</protein>